<dbReference type="EMBL" id="JAFNEN010000488">
    <property type="protein sequence ID" value="KAG8181923.1"/>
    <property type="molecule type" value="Genomic_DNA"/>
</dbReference>
<comment type="caution">
    <text evidence="3">The sequence shown here is derived from an EMBL/GenBank/DDBJ whole genome shotgun (WGS) entry which is preliminary data.</text>
</comment>
<sequence>MDSELKKQLYAWLKTLPFLKNKNVLRSFADGHLVARLVNFYLPKSALECAYPACNAMAKKIDNWTRLNEKVFSKLGIQLSEEHIRALAHSNVETTEQFLLKLATVLHCIKKDEIVKISTRISRKYRGEAAPKCGHQSKPKPKRILETNGNGLSRHPPAESLHFASHRQSIINAFVTKKRECRNVMPHKKRSCDEIALSETILSNFFNKTQKTTLPSIQTKNRSLIGNLMANGNYLYDHEMRNISATILRNLATETTSSIAQMRDMSQDGRDSIW</sequence>
<feature type="domain" description="Calponin-homology (CH)" evidence="2">
    <location>
        <begin position="3"/>
        <end position="113"/>
    </location>
</feature>
<dbReference type="Gene3D" id="1.10.418.10">
    <property type="entry name" value="Calponin-like domain"/>
    <property type="match status" value="1"/>
</dbReference>
<reference evidence="3 4" key="1">
    <citation type="journal article" date="2022" name="Nat. Ecol. Evol.">
        <title>A masculinizing supergene underlies an exaggerated male reproductive morph in a spider.</title>
        <authorList>
            <person name="Hendrickx F."/>
            <person name="De Corte Z."/>
            <person name="Sonet G."/>
            <person name="Van Belleghem S.M."/>
            <person name="Kostlbacher S."/>
            <person name="Vangestel C."/>
        </authorList>
    </citation>
    <scope>NUCLEOTIDE SEQUENCE [LARGE SCALE GENOMIC DNA]</scope>
    <source>
        <strain evidence="3">W744_W776</strain>
    </source>
</reference>
<keyword evidence="4" id="KW-1185">Reference proteome</keyword>
<dbReference type="AlphaFoldDB" id="A0AAV6UDJ7"/>
<dbReference type="GO" id="GO:0005930">
    <property type="term" value="C:axoneme"/>
    <property type="evidence" value="ECO:0007669"/>
    <property type="project" value="TreeGrafter"/>
</dbReference>
<name>A0AAV6UDJ7_9ARAC</name>
<dbReference type="InterPro" id="IPR052111">
    <property type="entry name" value="Spermatogenesis_Ciliary_MAP"/>
</dbReference>
<protein>
    <recommendedName>
        <fullName evidence="2">Calponin-homology (CH) domain-containing protein</fullName>
    </recommendedName>
</protein>
<organism evidence="3 4">
    <name type="scientific">Oedothorax gibbosus</name>
    <dbReference type="NCBI Taxonomy" id="931172"/>
    <lineage>
        <taxon>Eukaryota</taxon>
        <taxon>Metazoa</taxon>
        <taxon>Ecdysozoa</taxon>
        <taxon>Arthropoda</taxon>
        <taxon>Chelicerata</taxon>
        <taxon>Arachnida</taxon>
        <taxon>Araneae</taxon>
        <taxon>Araneomorphae</taxon>
        <taxon>Entelegynae</taxon>
        <taxon>Araneoidea</taxon>
        <taxon>Linyphiidae</taxon>
        <taxon>Erigoninae</taxon>
        <taxon>Oedothorax</taxon>
    </lineage>
</organism>
<gene>
    <name evidence="3" type="ORF">JTE90_012476</name>
</gene>
<dbReference type="PANTHER" id="PTHR12509">
    <property type="entry name" value="SPERMATOGENESIS-ASSOCIATED 4-RELATED"/>
    <property type="match status" value="1"/>
</dbReference>
<dbReference type="Pfam" id="PF06294">
    <property type="entry name" value="CH_2"/>
    <property type="match status" value="1"/>
</dbReference>
<feature type="region of interest" description="Disordered" evidence="1">
    <location>
        <begin position="128"/>
        <end position="156"/>
    </location>
</feature>
<evidence type="ECO:0000313" key="3">
    <source>
        <dbReference type="EMBL" id="KAG8181923.1"/>
    </source>
</evidence>
<evidence type="ECO:0000256" key="1">
    <source>
        <dbReference type="SAM" id="MobiDB-lite"/>
    </source>
</evidence>
<dbReference type="Proteomes" id="UP000827092">
    <property type="component" value="Unassembled WGS sequence"/>
</dbReference>
<accession>A0AAV6UDJ7</accession>
<proteinExistence type="predicted"/>
<dbReference type="GO" id="GO:0008017">
    <property type="term" value="F:microtubule binding"/>
    <property type="evidence" value="ECO:0007669"/>
    <property type="project" value="TreeGrafter"/>
</dbReference>
<dbReference type="InterPro" id="IPR001715">
    <property type="entry name" value="CH_dom"/>
</dbReference>
<evidence type="ECO:0000259" key="2">
    <source>
        <dbReference type="PROSITE" id="PS50021"/>
    </source>
</evidence>
<dbReference type="PROSITE" id="PS50021">
    <property type="entry name" value="CH"/>
    <property type="match status" value="1"/>
</dbReference>
<dbReference type="InterPro" id="IPR036872">
    <property type="entry name" value="CH_dom_sf"/>
</dbReference>
<dbReference type="InterPro" id="IPR010441">
    <property type="entry name" value="CH_2"/>
</dbReference>
<evidence type="ECO:0000313" key="4">
    <source>
        <dbReference type="Proteomes" id="UP000827092"/>
    </source>
</evidence>
<dbReference type="GO" id="GO:0051493">
    <property type="term" value="P:regulation of cytoskeleton organization"/>
    <property type="evidence" value="ECO:0007669"/>
    <property type="project" value="TreeGrafter"/>
</dbReference>